<dbReference type="PANTHER" id="PTHR43798">
    <property type="entry name" value="MONOACYLGLYCEROL LIPASE"/>
    <property type="match status" value="1"/>
</dbReference>
<dbReference type="InParanoid" id="A0A482X9P2"/>
<reference evidence="3 4" key="1">
    <citation type="journal article" date="2017" name="Gigascience">
        <title>Genome sequence of the small brown planthopper, Laodelphax striatellus.</title>
        <authorList>
            <person name="Zhu J."/>
            <person name="Jiang F."/>
            <person name="Wang X."/>
            <person name="Yang P."/>
            <person name="Bao Y."/>
            <person name="Zhao W."/>
            <person name="Wang W."/>
            <person name="Lu H."/>
            <person name="Wang Q."/>
            <person name="Cui N."/>
            <person name="Li J."/>
            <person name="Chen X."/>
            <person name="Luo L."/>
            <person name="Yu J."/>
            <person name="Kang L."/>
            <person name="Cui F."/>
        </authorList>
    </citation>
    <scope>NUCLEOTIDE SEQUENCE [LARGE SCALE GENOMIC DNA]</scope>
    <source>
        <strain evidence="3">Lst14</strain>
    </source>
</reference>
<protein>
    <recommendedName>
        <fullName evidence="5">AB hydrolase-1 domain-containing protein</fullName>
    </recommendedName>
</protein>
<name>A0A482X9P2_LAOST</name>
<dbReference type="InterPro" id="IPR050266">
    <property type="entry name" value="AB_hydrolase_sf"/>
</dbReference>
<proteinExistence type="inferred from homology"/>
<organism evidence="3 4">
    <name type="scientific">Laodelphax striatellus</name>
    <name type="common">Small brown planthopper</name>
    <name type="synonym">Delphax striatella</name>
    <dbReference type="NCBI Taxonomy" id="195883"/>
    <lineage>
        <taxon>Eukaryota</taxon>
        <taxon>Metazoa</taxon>
        <taxon>Ecdysozoa</taxon>
        <taxon>Arthropoda</taxon>
        <taxon>Hexapoda</taxon>
        <taxon>Insecta</taxon>
        <taxon>Pterygota</taxon>
        <taxon>Neoptera</taxon>
        <taxon>Paraneoptera</taxon>
        <taxon>Hemiptera</taxon>
        <taxon>Auchenorrhyncha</taxon>
        <taxon>Fulgoroidea</taxon>
        <taxon>Delphacidae</taxon>
        <taxon>Criomorphinae</taxon>
        <taxon>Laodelphax</taxon>
    </lineage>
</organism>
<dbReference type="AlphaFoldDB" id="A0A482X9P2"/>
<dbReference type="InterPro" id="IPR029058">
    <property type="entry name" value="AB_hydrolase_fold"/>
</dbReference>
<accession>A0A482X9P2</accession>
<dbReference type="Gene3D" id="3.40.50.1820">
    <property type="entry name" value="alpha/beta hydrolase"/>
    <property type="match status" value="1"/>
</dbReference>
<evidence type="ECO:0008006" key="5">
    <source>
        <dbReference type="Google" id="ProtNLM"/>
    </source>
</evidence>
<keyword evidence="4" id="KW-1185">Reference proteome</keyword>
<comment type="similarity">
    <text evidence="1">Belongs to the AB hydrolase superfamily.</text>
</comment>
<dbReference type="GO" id="GO:0016787">
    <property type="term" value="F:hydrolase activity"/>
    <property type="evidence" value="ECO:0007669"/>
    <property type="project" value="UniProtKB-KW"/>
</dbReference>
<dbReference type="STRING" id="195883.A0A482X9P2"/>
<evidence type="ECO:0000313" key="3">
    <source>
        <dbReference type="EMBL" id="RZF42463.1"/>
    </source>
</evidence>
<evidence type="ECO:0000256" key="1">
    <source>
        <dbReference type="ARBA" id="ARBA00008645"/>
    </source>
</evidence>
<dbReference type="GO" id="GO:0016020">
    <property type="term" value="C:membrane"/>
    <property type="evidence" value="ECO:0007669"/>
    <property type="project" value="TreeGrafter"/>
</dbReference>
<keyword evidence="2" id="KW-0378">Hydrolase</keyword>
<evidence type="ECO:0000313" key="4">
    <source>
        <dbReference type="Proteomes" id="UP000291343"/>
    </source>
</evidence>
<dbReference type="SUPFAM" id="SSF53474">
    <property type="entry name" value="alpha/beta-Hydrolases"/>
    <property type="match status" value="1"/>
</dbReference>
<dbReference type="SMR" id="A0A482X9P2"/>
<dbReference type="Proteomes" id="UP000291343">
    <property type="component" value="Unassembled WGS sequence"/>
</dbReference>
<dbReference type="EMBL" id="QKKF02014945">
    <property type="protein sequence ID" value="RZF42463.1"/>
    <property type="molecule type" value="Genomic_DNA"/>
</dbReference>
<comment type="caution">
    <text evidence="3">The sequence shown here is derived from an EMBL/GenBank/DDBJ whole genome shotgun (WGS) entry which is preliminary data.</text>
</comment>
<gene>
    <name evidence="3" type="ORF">LSTR_LSTR013227</name>
</gene>
<sequence>MADCKITEPTVKEVEIPVPWGLVKGKWWGPEDRQPFLAVHGWQDNCGSFDALASLLAPEISLLCIDLPGHGLSSRMPAGLTESSQPSYEYAEMVQIAMDAHNGSLTKQSCETMMKRGMLRSPQNAREFTFTRDPRLKVAGLAMFSKDQVYAYADKISCEYLNIRARPGIKFELPEVYGELMDKIKSTAKRFEYHELPGTHHLHMNEGSREQVAAVVRRFIRENKANGVKNVVEENGIEQ</sequence>
<evidence type="ECO:0000256" key="2">
    <source>
        <dbReference type="ARBA" id="ARBA00022801"/>
    </source>
</evidence>
<dbReference type="OrthoDB" id="190201at2759"/>
<dbReference type="PANTHER" id="PTHR43798:SF14">
    <property type="entry name" value="SERINE HYDROLASE-LIKE PROTEIN DDB_G0286239"/>
    <property type="match status" value="1"/>
</dbReference>